<keyword evidence="3" id="KW-1185">Reference proteome</keyword>
<dbReference type="Proteomes" id="UP000058012">
    <property type="component" value="Unassembled WGS sequence"/>
</dbReference>
<dbReference type="InterPro" id="IPR029058">
    <property type="entry name" value="AB_hydrolase_fold"/>
</dbReference>
<dbReference type="InterPro" id="IPR000073">
    <property type="entry name" value="AB_hydrolase_1"/>
</dbReference>
<dbReference type="GO" id="GO:0046464">
    <property type="term" value="P:acylglycerol catabolic process"/>
    <property type="evidence" value="ECO:0007669"/>
    <property type="project" value="TreeGrafter"/>
</dbReference>
<reference evidence="2 3" key="1">
    <citation type="submission" date="2015-10" db="EMBL/GenBank/DDBJ databases">
        <title>Draft genome sequence of Novosphingobium fuchskuhlense DSM 25065 isolated from a surface water sample of the southwest basin of Lake Grosse Fuchskuhle.</title>
        <authorList>
            <person name="Ruckert C."/>
            <person name="Winkler A."/>
            <person name="Glaeser J."/>
            <person name="Grossart H.-P."/>
            <person name="Kalinowski J."/>
            <person name="Glaeser S."/>
        </authorList>
    </citation>
    <scope>NUCLEOTIDE SEQUENCE [LARGE SCALE GENOMIC DNA]</scope>
    <source>
        <strain evidence="2 3">FNE08-7</strain>
    </source>
</reference>
<feature type="domain" description="AB hydrolase-1" evidence="1">
    <location>
        <begin position="39"/>
        <end position="275"/>
    </location>
</feature>
<evidence type="ECO:0000259" key="1">
    <source>
        <dbReference type="Pfam" id="PF00561"/>
    </source>
</evidence>
<dbReference type="RefSeq" id="WP_067908641.1">
    <property type="nucleotide sequence ID" value="NZ_KQ954244.1"/>
</dbReference>
<dbReference type="GO" id="GO:0047372">
    <property type="term" value="F:monoacylglycerol lipase activity"/>
    <property type="evidence" value="ECO:0007669"/>
    <property type="project" value="TreeGrafter"/>
</dbReference>
<dbReference type="NCBIfam" id="TIGR03056">
    <property type="entry name" value="bchO_mg_che_rel"/>
    <property type="match status" value="1"/>
</dbReference>
<dbReference type="GO" id="GO:0016020">
    <property type="term" value="C:membrane"/>
    <property type="evidence" value="ECO:0007669"/>
    <property type="project" value="TreeGrafter"/>
</dbReference>
<evidence type="ECO:0000313" key="3">
    <source>
        <dbReference type="Proteomes" id="UP000058012"/>
    </source>
</evidence>
<dbReference type="OrthoDB" id="9799612at2"/>
<dbReference type="PANTHER" id="PTHR43798:SF5">
    <property type="entry name" value="MONOACYLGLYCEROL LIPASE ABHD6"/>
    <property type="match status" value="1"/>
</dbReference>
<dbReference type="PANTHER" id="PTHR43798">
    <property type="entry name" value="MONOACYLGLYCEROL LIPASE"/>
    <property type="match status" value="1"/>
</dbReference>
<dbReference type="Gene3D" id="3.40.50.1820">
    <property type="entry name" value="alpha/beta hydrolase"/>
    <property type="match status" value="1"/>
</dbReference>
<evidence type="ECO:0000313" key="2">
    <source>
        <dbReference type="EMBL" id="KUR71712.1"/>
    </source>
</evidence>
<dbReference type="STRING" id="1117702.AQZ52_08905"/>
<comment type="caution">
    <text evidence="2">The sequence shown here is derived from an EMBL/GenBank/DDBJ whole genome shotgun (WGS) entry which is preliminary data.</text>
</comment>
<accession>A0A117UVP5</accession>
<dbReference type="InterPro" id="IPR050266">
    <property type="entry name" value="AB_hydrolase_sf"/>
</dbReference>
<gene>
    <name evidence="2" type="ORF">AQZ52_08905</name>
</gene>
<sequence length="291" mass="30562">MSKPLAWETDGRDWPHRAVSRFVQAGPLAWHVQEMGEGPAVVLLHGTGAATHSWRHLMPLLAKDARVITMDLPGHGFTRGRPAGGLTLPGMAAAVTALLAAMDVRPVRLIGHSAGAAIALRMVRDGLDVPEVIGLNAALTPFPGFFAPLFQGLARALVLNPLVPRLFAASARTSGDTGRLLVRSTGSHIDAEGVRCYALLLGNALHCRGALEMMAGWDLAGLQRDLPKVAARVRLIHGARDAAVPTSSIEQAVKLIPGARLSVLAGLGHLAHEEDADRTAEAVLADAAVQA</sequence>
<dbReference type="SUPFAM" id="SSF53474">
    <property type="entry name" value="alpha/beta-Hydrolases"/>
    <property type="match status" value="1"/>
</dbReference>
<organism evidence="2 3">
    <name type="scientific">Novosphingobium fuchskuhlense</name>
    <dbReference type="NCBI Taxonomy" id="1117702"/>
    <lineage>
        <taxon>Bacteria</taxon>
        <taxon>Pseudomonadati</taxon>
        <taxon>Pseudomonadota</taxon>
        <taxon>Alphaproteobacteria</taxon>
        <taxon>Sphingomonadales</taxon>
        <taxon>Sphingomonadaceae</taxon>
        <taxon>Novosphingobium</taxon>
    </lineage>
</organism>
<dbReference type="EMBL" id="LLZS01000006">
    <property type="protein sequence ID" value="KUR71712.1"/>
    <property type="molecule type" value="Genomic_DNA"/>
</dbReference>
<keyword evidence="2" id="KW-0378">Hydrolase</keyword>
<dbReference type="Pfam" id="PF00561">
    <property type="entry name" value="Abhydrolase_1"/>
    <property type="match status" value="1"/>
</dbReference>
<proteinExistence type="predicted"/>
<dbReference type="PRINTS" id="PR00111">
    <property type="entry name" value="ABHYDROLASE"/>
</dbReference>
<dbReference type="AlphaFoldDB" id="A0A117UVP5"/>
<name>A0A117UVP5_9SPHN</name>
<dbReference type="InterPro" id="IPR017497">
    <property type="entry name" value="BchO"/>
</dbReference>
<protein>
    <submittedName>
        <fullName evidence="2">Alpha/beta hydrolase</fullName>
    </submittedName>
</protein>